<dbReference type="GO" id="GO:0006397">
    <property type="term" value="P:mRNA processing"/>
    <property type="evidence" value="ECO:0007669"/>
    <property type="project" value="UniProtKB-KW"/>
</dbReference>
<dbReference type="InterPro" id="IPR036265">
    <property type="entry name" value="HIT-like_sf"/>
</dbReference>
<keyword evidence="13 15" id="KW-0539">Nucleus</keyword>
<feature type="active site" description="Nucleophile" evidence="16">
    <location>
        <position position="282"/>
    </location>
</feature>
<gene>
    <name evidence="18" type="primary">LOC100901004</name>
</gene>
<dbReference type="PANTHER" id="PTHR12978">
    <property type="entry name" value="HISTIDINE TRIAD HIT PROTEIN MEMBER"/>
    <property type="match status" value="1"/>
</dbReference>
<evidence type="ECO:0000256" key="14">
    <source>
        <dbReference type="ARBA" id="ARBA00048222"/>
    </source>
</evidence>
<evidence type="ECO:0000256" key="5">
    <source>
        <dbReference type="ARBA" id="ARBA00012520"/>
    </source>
</evidence>
<comment type="function">
    <text evidence="15">Decapping scavenger enzyme that catalyzes the cleavage of a residual cap structure following the degradation of mRNAs by the 3'-&gt;5' exosome-mediated mRNA decay pathway.</text>
</comment>
<evidence type="ECO:0000256" key="6">
    <source>
        <dbReference type="ARBA" id="ARBA00015636"/>
    </source>
</evidence>
<evidence type="ECO:0000313" key="18">
    <source>
        <dbReference type="RefSeq" id="XP_028967560.1"/>
    </source>
</evidence>
<evidence type="ECO:0000313" key="17">
    <source>
        <dbReference type="Proteomes" id="UP000694867"/>
    </source>
</evidence>
<name>A0AAJ7WHW2_9ACAR</name>
<dbReference type="PANTHER" id="PTHR12978:SF0">
    <property type="entry name" value="M7GPPPX DIPHOSPHATASE"/>
    <property type="match status" value="1"/>
</dbReference>
<comment type="subcellular location">
    <subcellularLocation>
        <location evidence="2">Cytoplasm</location>
    </subcellularLocation>
    <subcellularLocation>
        <location evidence="1 15">Nucleus</location>
    </subcellularLocation>
</comment>
<dbReference type="Pfam" id="PF11969">
    <property type="entry name" value="DcpS_C"/>
    <property type="match status" value="1"/>
</dbReference>
<evidence type="ECO:0000256" key="2">
    <source>
        <dbReference type="ARBA" id="ARBA00004496"/>
    </source>
</evidence>
<dbReference type="GO" id="GO:0000290">
    <property type="term" value="P:deadenylation-dependent decapping of nuclear-transcribed mRNA"/>
    <property type="evidence" value="ECO:0007669"/>
    <property type="project" value="UniProtKB-UniRule"/>
</dbReference>
<reference evidence="18" key="1">
    <citation type="submission" date="2025-08" db="UniProtKB">
        <authorList>
            <consortium name="RefSeq"/>
        </authorList>
    </citation>
    <scope>IDENTIFICATION</scope>
</reference>
<dbReference type="Gene3D" id="3.30.200.40">
    <property type="entry name" value="Scavenger mRNA decapping enzyme, N-terminal domain"/>
    <property type="match status" value="1"/>
</dbReference>
<comment type="subunit">
    <text evidence="4">Homodimer. Associates with components of the exosome multienzyme ribonuclease complex, such as EXOSC3 and EXOSC4. Interacts with NDOR1.</text>
</comment>
<protein>
    <recommendedName>
        <fullName evidence="6 15">m7GpppX diphosphatase</fullName>
        <ecNumber evidence="5 15">3.6.1.59</ecNumber>
    </recommendedName>
</protein>
<dbReference type="SUPFAM" id="SSF54197">
    <property type="entry name" value="HIT-like"/>
    <property type="match status" value="1"/>
</dbReference>
<dbReference type="GO" id="GO:0140932">
    <property type="term" value="F:5'-(N(7)-methyl 5'-triphosphoguanosine)-[mRNA] diphosphatase activity"/>
    <property type="evidence" value="ECO:0007669"/>
    <property type="project" value="UniProtKB-EC"/>
</dbReference>
<dbReference type="AlphaFoldDB" id="A0AAJ7WHW2"/>
<evidence type="ECO:0000256" key="3">
    <source>
        <dbReference type="ARBA" id="ARBA00010208"/>
    </source>
</evidence>
<dbReference type="GO" id="GO:0000932">
    <property type="term" value="C:P-body"/>
    <property type="evidence" value="ECO:0007669"/>
    <property type="project" value="TreeGrafter"/>
</dbReference>
<dbReference type="GO" id="GO:0005634">
    <property type="term" value="C:nucleus"/>
    <property type="evidence" value="ECO:0007669"/>
    <property type="project" value="UniProtKB-SubCell"/>
</dbReference>
<evidence type="ECO:0000256" key="11">
    <source>
        <dbReference type="ARBA" id="ARBA00022990"/>
    </source>
</evidence>
<evidence type="ECO:0000256" key="10">
    <source>
        <dbReference type="ARBA" id="ARBA00022801"/>
    </source>
</evidence>
<evidence type="ECO:0000256" key="13">
    <source>
        <dbReference type="ARBA" id="ARBA00023242"/>
    </source>
</evidence>
<dbReference type="Pfam" id="PF05652">
    <property type="entry name" value="DcpS"/>
    <property type="match status" value="1"/>
</dbReference>
<dbReference type="Proteomes" id="UP000694867">
    <property type="component" value="Unplaced"/>
</dbReference>
<sequence length="355" mass="41215">MIAARRGAFTAPSQAGDVTVESRWNHTINEAAIPSRIPKKMSDEIREAVPCDFTKFRFKRILNDDAHAKVVYIEGLFEGDDPAVVILEKVPFEEQQCAEILTESGAGSHAETFRNDIYSGYRIQPEKKLNEIKATVIYPATPKHIEKYSRQEFHYVRETADIYREKVAPFLEKNSFSLQWVYNVLDRKKEEENILFEDKDEKLGFMLCKDMKWDMKSNADLHALVIAHDRTLHSIRDLRREHIPLLENIREKSITLIEEKFGLGEDKLLMYFHYPPSYYQLHVHIVALTFENPPGGGCQRGHLLDTVKSNLEICSDFYDRATLSYTVRHSDPLRDVFFPEKTDDEKSIIDPTRQC</sequence>
<dbReference type="FunFam" id="3.30.200.40:FF:000001">
    <property type="entry name" value="m7GpppX diphosphatase"/>
    <property type="match status" value="1"/>
</dbReference>
<keyword evidence="7" id="KW-0963">Cytoplasm</keyword>
<dbReference type="EC" id="3.6.1.59" evidence="5 15"/>
<evidence type="ECO:0000256" key="8">
    <source>
        <dbReference type="ARBA" id="ARBA00022553"/>
    </source>
</evidence>
<evidence type="ECO:0000256" key="4">
    <source>
        <dbReference type="ARBA" id="ARBA00011140"/>
    </source>
</evidence>
<accession>A0AAJ7WHW2</accession>
<dbReference type="FunFam" id="3.30.428.10:FF:000006">
    <property type="entry name" value="m7GpppX diphosphatase"/>
    <property type="match status" value="1"/>
</dbReference>
<keyword evidence="11" id="KW-0007">Acetylation</keyword>
<keyword evidence="12" id="KW-0508">mRNA splicing</keyword>
<keyword evidence="10 15" id="KW-0378">Hydrolase</keyword>
<evidence type="ECO:0000256" key="16">
    <source>
        <dbReference type="PIRSR" id="PIRSR028973-1"/>
    </source>
</evidence>
<evidence type="ECO:0000256" key="7">
    <source>
        <dbReference type="ARBA" id="ARBA00022490"/>
    </source>
</evidence>
<keyword evidence="17" id="KW-1185">Reference proteome</keyword>
<evidence type="ECO:0000256" key="9">
    <source>
        <dbReference type="ARBA" id="ARBA00022664"/>
    </source>
</evidence>
<keyword evidence="8" id="KW-0597">Phosphoprotein</keyword>
<dbReference type="GO" id="GO:0000340">
    <property type="term" value="F:RNA 7-methylguanosine cap binding"/>
    <property type="evidence" value="ECO:0007669"/>
    <property type="project" value="UniProtKB-UniRule"/>
</dbReference>
<dbReference type="Gene3D" id="3.30.428.10">
    <property type="entry name" value="HIT-like"/>
    <property type="match status" value="1"/>
</dbReference>
<dbReference type="RefSeq" id="XP_028967560.1">
    <property type="nucleotide sequence ID" value="XM_029111727.1"/>
</dbReference>
<dbReference type="PIRSF" id="PIRSF028973">
    <property type="entry name" value="Scavenger_mRNA_decap_enz"/>
    <property type="match status" value="1"/>
</dbReference>
<proteinExistence type="inferred from homology"/>
<organism evidence="17 18">
    <name type="scientific">Galendromus occidentalis</name>
    <name type="common">western predatory mite</name>
    <dbReference type="NCBI Taxonomy" id="34638"/>
    <lineage>
        <taxon>Eukaryota</taxon>
        <taxon>Metazoa</taxon>
        <taxon>Ecdysozoa</taxon>
        <taxon>Arthropoda</taxon>
        <taxon>Chelicerata</taxon>
        <taxon>Arachnida</taxon>
        <taxon>Acari</taxon>
        <taxon>Parasitiformes</taxon>
        <taxon>Mesostigmata</taxon>
        <taxon>Gamasina</taxon>
        <taxon>Phytoseioidea</taxon>
        <taxon>Phytoseiidae</taxon>
        <taxon>Typhlodrominae</taxon>
        <taxon>Galendromus</taxon>
    </lineage>
</organism>
<dbReference type="GO" id="GO:0008380">
    <property type="term" value="P:RNA splicing"/>
    <property type="evidence" value="ECO:0007669"/>
    <property type="project" value="UniProtKB-KW"/>
</dbReference>
<keyword evidence="9 15" id="KW-0507">mRNA processing</keyword>
<dbReference type="SUPFAM" id="SSF102860">
    <property type="entry name" value="mRNA decapping enzyme DcpS N-terminal domain"/>
    <property type="match status" value="1"/>
</dbReference>
<evidence type="ECO:0000256" key="12">
    <source>
        <dbReference type="ARBA" id="ARBA00023187"/>
    </source>
</evidence>
<dbReference type="GeneID" id="100901004"/>
<comment type="catalytic activity">
    <reaction evidence="14 15">
        <text>a 5'-end (N(7)-methyl 5'-triphosphoguanosine)-ribonucleoside in mRNA + H2O = N(7)-methyl-GMP + a 5'-end diphospho-ribonucleoside in mRNA + 2 H(+)</text>
        <dbReference type="Rhea" id="RHEA:65388"/>
        <dbReference type="Rhea" id="RHEA-COMP:17165"/>
        <dbReference type="Rhea" id="RHEA-COMP:17167"/>
        <dbReference type="ChEBI" id="CHEBI:15377"/>
        <dbReference type="ChEBI" id="CHEBI:15378"/>
        <dbReference type="ChEBI" id="CHEBI:58285"/>
        <dbReference type="ChEBI" id="CHEBI:156461"/>
        <dbReference type="ChEBI" id="CHEBI:167616"/>
        <dbReference type="EC" id="3.6.1.59"/>
    </reaction>
</comment>
<dbReference type="InterPro" id="IPR011145">
    <property type="entry name" value="Scavenger_mRNA_decap_enz_N"/>
</dbReference>
<evidence type="ECO:0000256" key="1">
    <source>
        <dbReference type="ARBA" id="ARBA00004123"/>
    </source>
</evidence>
<dbReference type="InterPro" id="IPR008594">
    <property type="entry name" value="DcpS/DCS2"/>
</dbReference>
<dbReference type="CTD" id="28960"/>
<evidence type="ECO:0000256" key="15">
    <source>
        <dbReference type="PIRNR" id="PIRNR028973"/>
    </source>
</evidence>
<comment type="similarity">
    <text evidence="3 15">Belongs to the HIT family.</text>
</comment>